<dbReference type="Gene3D" id="1.10.860.10">
    <property type="entry name" value="DNAb Helicase, Chain A"/>
    <property type="match status" value="1"/>
</dbReference>
<dbReference type="InterPro" id="IPR007694">
    <property type="entry name" value="DNA_helicase_DnaB-like_C"/>
</dbReference>
<evidence type="ECO:0000256" key="6">
    <source>
        <dbReference type="ARBA" id="ARBA00022806"/>
    </source>
</evidence>
<organism evidence="13">
    <name type="scientific">Phaeodactylum tricornutum</name>
    <name type="common">Diatom</name>
    <dbReference type="NCBI Taxonomy" id="2850"/>
    <lineage>
        <taxon>Eukaryota</taxon>
        <taxon>Sar</taxon>
        <taxon>Stramenopiles</taxon>
        <taxon>Ochrophyta</taxon>
        <taxon>Bacillariophyta</taxon>
        <taxon>Bacillariophyceae</taxon>
        <taxon>Bacillariophycidae</taxon>
        <taxon>Naviculales</taxon>
        <taxon>Phaeodactylaceae</taxon>
        <taxon>Phaeodactylum</taxon>
    </lineage>
</organism>
<dbReference type="PANTHER" id="PTHR30153:SF2">
    <property type="entry name" value="REPLICATIVE DNA HELICASE"/>
    <property type="match status" value="1"/>
</dbReference>
<dbReference type="GO" id="GO:0005829">
    <property type="term" value="C:cytosol"/>
    <property type="evidence" value="ECO:0007669"/>
    <property type="project" value="TreeGrafter"/>
</dbReference>
<dbReference type="RefSeq" id="YP_874398.1">
    <property type="nucleotide sequence ID" value="NC_008588.1"/>
</dbReference>
<keyword evidence="8 11" id="KW-0238">DNA-binding</keyword>
<dbReference type="InterPro" id="IPR007692">
    <property type="entry name" value="DNA_helicase_DnaB"/>
</dbReference>
<dbReference type="CDD" id="cd00984">
    <property type="entry name" value="DnaB_C"/>
    <property type="match status" value="1"/>
</dbReference>
<keyword evidence="4 11" id="KW-0547">Nucleotide-binding</keyword>
<sequence>MQQTPFNVDQLIIDKYLPHNFLAEKMILSCLLINSEAIEITLRKLPYEAFYFKNHQEIYKAVMILYKNKKCIDILTLLTFLQDNGLLQKIGGVKVLIELMSQIPNLVYLEEYISLVKDKFIRRSLIKLGYEVINSGYITNLPLEQILGDFENKLFNLTNEITSQKLFSSAELLNNIFFELKEKSLNPSLFGLPSGFYDLDSLTQGFQKSDLIIIAARPSMGKTALGLNIAINTIKNSRLPVLFLSLEMSKEQIMYRLLAMETNINQMRLRSGKLYQNDWIKLNKIIKIVSKLPFFIDDTSNLSIQDIRSKIKTILFEQNRIGLIIIDYLQLLQNSDNKSENRVQELSNITRSLKTIAREFNVPIIALSQLSRNVENRLDKKPILSDLRESGSIEQDADLVLMLYRNEYYNENKSLDKTKQLTELIIAKQRNGPVGTVKLKFDEKRTKFLNANDADVNVVS</sequence>
<dbReference type="FunFam" id="3.40.50.300:FF:001761">
    <property type="entry name" value="Replicative DNA helicase"/>
    <property type="match status" value="1"/>
</dbReference>
<dbReference type="Gene3D" id="3.40.50.300">
    <property type="entry name" value="P-loop containing nucleotide triphosphate hydrolases"/>
    <property type="match status" value="1"/>
</dbReference>
<dbReference type="SUPFAM" id="SSF52540">
    <property type="entry name" value="P-loop containing nucleoside triphosphate hydrolases"/>
    <property type="match status" value="1"/>
</dbReference>
<dbReference type="InterPro" id="IPR036185">
    <property type="entry name" value="DNA_heli_DnaB-like_N_sf"/>
</dbReference>
<dbReference type="InterPro" id="IPR027417">
    <property type="entry name" value="P-loop_NTPase"/>
</dbReference>
<dbReference type="Pfam" id="PF00772">
    <property type="entry name" value="DnaB"/>
    <property type="match status" value="1"/>
</dbReference>
<dbReference type="GO" id="GO:0043139">
    <property type="term" value="F:5'-3' DNA helicase activity"/>
    <property type="evidence" value="ECO:0007669"/>
    <property type="project" value="UniProtKB-EC"/>
</dbReference>
<evidence type="ECO:0000256" key="10">
    <source>
        <dbReference type="ARBA" id="ARBA00048954"/>
    </source>
</evidence>
<dbReference type="GO" id="GO:0006269">
    <property type="term" value="P:DNA replication, synthesis of primer"/>
    <property type="evidence" value="ECO:0007669"/>
    <property type="project" value="UniProtKB-UniRule"/>
</dbReference>
<dbReference type="SUPFAM" id="SSF48024">
    <property type="entry name" value="N-terminal domain of DnaB helicase"/>
    <property type="match status" value="1"/>
</dbReference>
<keyword evidence="9" id="KW-0413">Isomerase</keyword>
<proteinExistence type="inferred from homology"/>
<dbReference type="Pfam" id="PF03796">
    <property type="entry name" value="DnaB_C"/>
    <property type="match status" value="1"/>
</dbReference>
<dbReference type="SMART" id="SM00382">
    <property type="entry name" value="AAA"/>
    <property type="match status" value="1"/>
</dbReference>
<keyword evidence="6 11" id="KW-0347">Helicase</keyword>
<protein>
    <recommendedName>
        <fullName evidence="11">Replicative DNA helicase</fullName>
        <ecNumber evidence="11">5.6.2.3</ecNumber>
    </recommendedName>
</protein>
<keyword evidence="13" id="KW-0150">Chloroplast</keyword>
<keyword evidence="2 11" id="KW-0639">Primosome</keyword>
<evidence type="ECO:0000313" key="13">
    <source>
        <dbReference type="EMBL" id="QHR85575.1"/>
    </source>
</evidence>
<name>A0A6B9XSI7_PHATR</name>
<dbReference type="InterPro" id="IPR007693">
    <property type="entry name" value="DNA_helicase_DnaB-like_N"/>
</dbReference>
<geneLocation type="chloroplast" evidence="13"/>
<comment type="catalytic activity">
    <reaction evidence="10 11">
        <text>ATP + H2O = ADP + phosphate + H(+)</text>
        <dbReference type="Rhea" id="RHEA:13065"/>
        <dbReference type="ChEBI" id="CHEBI:15377"/>
        <dbReference type="ChEBI" id="CHEBI:15378"/>
        <dbReference type="ChEBI" id="CHEBI:30616"/>
        <dbReference type="ChEBI" id="CHEBI:43474"/>
        <dbReference type="ChEBI" id="CHEBI:456216"/>
        <dbReference type="EC" id="5.6.2.3"/>
    </reaction>
</comment>
<evidence type="ECO:0000256" key="9">
    <source>
        <dbReference type="ARBA" id="ARBA00023235"/>
    </source>
</evidence>
<evidence type="ECO:0000256" key="8">
    <source>
        <dbReference type="ARBA" id="ARBA00023125"/>
    </source>
</evidence>
<dbReference type="GeneID" id="4524578"/>
<dbReference type="InterPro" id="IPR016136">
    <property type="entry name" value="DNA_helicase_N/primase_C"/>
</dbReference>
<comment type="similarity">
    <text evidence="1 11">Belongs to the helicase family. DnaB subfamily.</text>
</comment>
<reference evidence="13" key="1">
    <citation type="submission" date="2020-01" db="EMBL/GenBank/DDBJ databases">
        <authorList>
            <person name="Li D."/>
        </authorList>
    </citation>
    <scope>NUCLEOTIDE SEQUENCE</scope>
    <source>
        <strain evidence="13">ICE-H</strain>
    </source>
</reference>
<evidence type="ECO:0000256" key="3">
    <source>
        <dbReference type="ARBA" id="ARBA00022705"/>
    </source>
</evidence>
<evidence type="ECO:0000256" key="5">
    <source>
        <dbReference type="ARBA" id="ARBA00022801"/>
    </source>
</evidence>
<dbReference type="PROSITE" id="PS51199">
    <property type="entry name" value="SF4_HELICASE"/>
    <property type="match status" value="1"/>
</dbReference>
<gene>
    <name evidence="13" type="primary">dnaB</name>
</gene>
<keyword evidence="3 11" id="KW-0235">DNA replication</keyword>
<evidence type="ECO:0000256" key="1">
    <source>
        <dbReference type="ARBA" id="ARBA00008428"/>
    </source>
</evidence>
<dbReference type="EC" id="5.6.2.3" evidence="11"/>
<dbReference type="PANTHER" id="PTHR30153">
    <property type="entry name" value="REPLICATIVE DNA HELICASE DNAB"/>
    <property type="match status" value="1"/>
</dbReference>
<dbReference type="GO" id="GO:0005524">
    <property type="term" value="F:ATP binding"/>
    <property type="evidence" value="ECO:0007669"/>
    <property type="project" value="UniProtKB-UniRule"/>
</dbReference>
<dbReference type="NCBIfam" id="TIGR00665">
    <property type="entry name" value="DnaB"/>
    <property type="match status" value="1"/>
</dbReference>
<evidence type="ECO:0000256" key="2">
    <source>
        <dbReference type="ARBA" id="ARBA00022515"/>
    </source>
</evidence>
<dbReference type="InterPro" id="IPR003593">
    <property type="entry name" value="AAA+_ATPase"/>
</dbReference>
<evidence type="ECO:0000256" key="4">
    <source>
        <dbReference type="ARBA" id="ARBA00022741"/>
    </source>
</evidence>
<dbReference type="EMBL" id="MN937452">
    <property type="protein sequence ID" value="QHR85575.1"/>
    <property type="molecule type" value="Genomic_DNA"/>
</dbReference>
<keyword evidence="7 11" id="KW-0067">ATP-binding</keyword>
<keyword evidence="13" id="KW-0934">Plastid</keyword>
<feature type="domain" description="SF4 helicase" evidence="12">
    <location>
        <begin position="185"/>
        <end position="455"/>
    </location>
</feature>
<comment type="function">
    <text evidence="11">The main replicative DNA helicase, it participates in initiation and elongation during chromosome replication. Travels ahead of the DNA replisome, separating dsDNA into templates for DNA synthesis. A processive ATP-dependent 5'-3' DNA helicase it has DNA-dependent ATPase activity.</text>
</comment>
<dbReference type="GO" id="GO:0016787">
    <property type="term" value="F:hydrolase activity"/>
    <property type="evidence" value="ECO:0007669"/>
    <property type="project" value="UniProtKB-KW"/>
</dbReference>
<evidence type="ECO:0000259" key="12">
    <source>
        <dbReference type="PROSITE" id="PS51199"/>
    </source>
</evidence>
<evidence type="ECO:0000256" key="11">
    <source>
        <dbReference type="RuleBase" id="RU362085"/>
    </source>
</evidence>
<evidence type="ECO:0000256" key="7">
    <source>
        <dbReference type="ARBA" id="ARBA00022840"/>
    </source>
</evidence>
<dbReference type="AlphaFoldDB" id="A0A6B9XSI7"/>
<accession>A0A6B9XSI7</accession>
<keyword evidence="5 11" id="KW-0378">Hydrolase</keyword>
<dbReference type="GO" id="GO:0003677">
    <property type="term" value="F:DNA binding"/>
    <property type="evidence" value="ECO:0007669"/>
    <property type="project" value="UniProtKB-UniRule"/>
</dbReference>